<dbReference type="GO" id="GO:0046503">
    <property type="term" value="P:glycerolipid catabolic process"/>
    <property type="evidence" value="ECO:0007669"/>
    <property type="project" value="TreeGrafter"/>
</dbReference>
<dbReference type="InterPro" id="IPR000073">
    <property type="entry name" value="AB_hydrolase_1"/>
</dbReference>
<dbReference type="EMBL" id="BSEN01000006">
    <property type="protein sequence ID" value="GLJ75998.1"/>
    <property type="molecule type" value="Genomic_DNA"/>
</dbReference>
<name>A0A9W6H9Y5_9MICO</name>
<dbReference type="InterPro" id="IPR050471">
    <property type="entry name" value="AB_hydrolase"/>
</dbReference>
<dbReference type="InterPro" id="IPR029058">
    <property type="entry name" value="AB_hydrolase_fold"/>
</dbReference>
<proteinExistence type="predicted"/>
<evidence type="ECO:0000259" key="1">
    <source>
        <dbReference type="Pfam" id="PF12697"/>
    </source>
</evidence>
<evidence type="ECO:0000313" key="2">
    <source>
        <dbReference type="EMBL" id="GLJ75998.1"/>
    </source>
</evidence>
<dbReference type="Pfam" id="PF12697">
    <property type="entry name" value="Abhydrolase_6"/>
    <property type="match status" value="1"/>
</dbReference>
<reference evidence="2" key="2">
    <citation type="submission" date="2023-01" db="EMBL/GenBank/DDBJ databases">
        <authorList>
            <person name="Sun Q."/>
            <person name="Evtushenko L."/>
        </authorList>
    </citation>
    <scope>NUCLEOTIDE SEQUENCE</scope>
    <source>
        <strain evidence="2">VKM Ac-1401</strain>
    </source>
</reference>
<dbReference type="AlphaFoldDB" id="A0A9W6H9Y5"/>
<organism evidence="2 3">
    <name type="scientific">Leifsonia poae</name>
    <dbReference type="NCBI Taxonomy" id="110933"/>
    <lineage>
        <taxon>Bacteria</taxon>
        <taxon>Bacillati</taxon>
        <taxon>Actinomycetota</taxon>
        <taxon>Actinomycetes</taxon>
        <taxon>Micrococcales</taxon>
        <taxon>Microbacteriaceae</taxon>
        <taxon>Leifsonia</taxon>
    </lineage>
</organism>
<dbReference type="SUPFAM" id="SSF53474">
    <property type="entry name" value="alpha/beta-Hydrolases"/>
    <property type="match status" value="1"/>
</dbReference>
<dbReference type="Gene3D" id="3.40.50.1820">
    <property type="entry name" value="alpha/beta hydrolase"/>
    <property type="match status" value="1"/>
</dbReference>
<dbReference type="PANTHER" id="PTHR43433:SF5">
    <property type="entry name" value="AB HYDROLASE-1 DOMAIN-CONTAINING PROTEIN"/>
    <property type="match status" value="1"/>
</dbReference>
<evidence type="ECO:0000313" key="3">
    <source>
        <dbReference type="Proteomes" id="UP001142372"/>
    </source>
</evidence>
<protein>
    <submittedName>
        <fullName evidence="2">Alpha/beta hydrolase</fullName>
    </submittedName>
</protein>
<sequence length="271" mass="28097">MTTLTSADGTTIGYETVGSGPVVILVDGAMCFRDAGPMRPIADRLADRFTVVLYDRRGRGASTDTAPFAVEREIEDIDALISAVGSPVVGLGISSGAMLLLRAAAALGRERIAGIALYEPPLMPEAARSGAAAYTAELTAALARGDQEGAVELFVRRVGMPEQAIAGMRGTPMWAGMVRIAPTLAYDDAAMGDSGVPDALVHALRTPTLTLAGGASPDFLRFGAQALADAILDAQFAVVEGQTHDVDAAAIDLHLRRFFENAGAAAADRRG</sequence>
<reference evidence="2" key="1">
    <citation type="journal article" date="2014" name="Int. J. Syst. Evol. Microbiol.">
        <title>Complete genome sequence of Corynebacterium casei LMG S-19264T (=DSM 44701T), isolated from a smear-ripened cheese.</title>
        <authorList>
            <consortium name="US DOE Joint Genome Institute (JGI-PGF)"/>
            <person name="Walter F."/>
            <person name="Albersmeier A."/>
            <person name="Kalinowski J."/>
            <person name="Ruckert C."/>
        </authorList>
    </citation>
    <scope>NUCLEOTIDE SEQUENCE</scope>
    <source>
        <strain evidence="2">VKM Ac-1401</strain>
    </source>
</reference>
<comment type="caution">
    <text evidence="2">The sequence shown here is derived from an EMBL/GenBank/DDBJ whole genome shotgun (WGS) entry which is preliminary data.</text>
</comment>
<gene>
    <name evidence="2" type="ORF">GCM10017584_15720</name>
</gene>
<dbReference type="GO" id="GO:0004806">
    <property type="term" value="F:triacylglycerol lipase activity"/>
    <property type="evidence" value="ECO:0007669"/>
    <property type="project" value="TreeGrafter"/>
</dbReference>
<keyword evidence="3" id="KW-1185">Reference proteome</keyword>
<dbReference type="RefSeq" id="WP_271176673.1">
    <property type="nucleotide sequence ID" value="NZ_BAAAJO010000005.1"/>
</dbReference>
<dbReference type="PANTHER" id="PTHR43433">
    <property type="entry name" value="HYDROLASE, ALPHA/BETA FOLD FAMILY PROTEIN"/>
    <property type="match status" value="1"/>
</dbReference>
<keyword evidence="2" id="KW-0378">Hydrolase</keyword>
<dbReference type="Proteomes" id="UP001142372">
    <property type="component" value="Unassembled WGS sequence"/>
</dbReference>
<feature type="domain" description="AB hydrolase-1" evidence="1">
    <location>
        <begin position="31"/>
        <end position="245"/>
    </location>
</feature>
<accession>A0A9W6H9Y5</accession>